<evidence type="ECO:0000313" key="2">
    <source>
        <dbReference type="EMBL" id="SPP66616.1"/>
    </source>
</evidence>
<reference evidence="3" key="1">
    <citation type="submission" date="2018-04" db="EMBL/GenBank/DDBJ databases">
        <authorList>
            <person name="Lucker S."/>
            <person name="Sakoula D."/>
        </authorList>
    </citation>
    <scope>NUCLEOTIDE SEQUENCE [LARGE SCALE GENOMIC DNA]</scope>
</reference>
<feature type="region of interest" description="Disordered" evidence="1">
    <location>
        <begin position="15"/>
        <end position="77"/>
    </location>
</feature>
<protein>
    <submittedName>
        <fullName evidence="2">Uncharacterized protein</fullName>
    </submittedName>
</protein>
<dbReference type="Proteomes" id="UP000248168">
    <property type="component" value="Unassembled WGS sequence"/>
</dbReference>
<feature type="compositionally biased region" description="Basic and acidic residues" evidence="1">
    <location>
        <begin position="55"/>
        <end position="65"/>
    </location>
</feature>
<accession>A0A330L9I7</accession>
<dbReference type="InParanoid" id="A0A330L9I7"/>
<keyword evidence="3" id="KW-1185">Reference proteome</keyword>
<dbReference type="AlphaFoldDB" id="A0A330L9I7"/>
<gene>
    <name evidence="2" type="ORF">NITLEN_80040</name>
</gene>
<evidence type="ECO:0000256" key="1">
    <source>
        <dbReference type="SAM" id="MobiDB-lite"/>
    </source>
</evidence>
<name>A0A330L9I7_9BACT</name>
<proteinExistence type="predicted"/>
<feature type="compositionally biased region" description="Basic and acidic residues" evidence="1">
    <location>
        <begin position="28"/>
        <end position="41"/>
    </location>
</feature>
<evidence type="ECO:0000313" key="3">
    <source>
        <dbReference type="Proteomes" id="UP000248168"/>
    </source>
</evidence>
<dbReference type="EMBL" id="OUNR01000021">
    <property type="protein sequence ID" value="SPP66616.1"/>
    <property type="molecule type" value="Genomic_DNA"/>
</dbReference>
<sequence length="89" mass="10135">MRGRFYGRRMLLHFRRRGGTRAGGPAAGHDKQEQRKNERSQTRHNGLLEPNSRWRAPESRMERGDQSNGGDAFGMSGYLPVLLDPIATR</sequence>
<organism evidence="2 3">
    <name type="scientific">Nitrospira lenta</name>
    <dbReference type="NCBI Taxonomy" id="1436998"/>
    <lineage>
        <taxon>Bacteria</taxon>
        <taxon>Pseudomonadati</taxon>
        <taxon>Nitrospirota</taxon>
        <taxon>Nitrospiria</taxon>
        <taxon>Nitrospirales</taxon>
        <taxon>Nitrospiraceae</taxon>
        <taxon>Nitrospira</taxon>
    </lineage>
</organism>